<name>A0A8X6HVT3_TRICU</name>
<proteinExistence type="predicted"/>
<comment type="caution">
    <text evidence="6">The sequence shown here is derived from an EMBL/GenBank/DDBJ whole genome shotgun (WGS) entry which is preliminary data.</text>
</comment>
<dbReference type="GO" id="GO:0008017">
    <property type="term" value="F:microtubule binding"/>
    <property type="evidence" value="ECO:0007669"/>
    <property type="project" value="TreeGrafter"/>
</dbReference>
<dbReference type="EC" id="3.6.5.5" evidence="1"/>
<reference evidence="6" key="1">
    <citation type="submission" date="2020-07" db="EMBL/GenBank/DDBJ databases">
        <title>Multicomponent nature underlies the extraordinary mechanical properties of spider dragline silk.</title>
        <authorList>
            <person name="Kono N."/>
            <person name="Nakamura H."/>
            <person name="Mori M."/>
            <person name="Yoshida Y."/>
            <person name="Ohtoshi R."/>
            <person name="Malay A.D."/>
            <person name="Moran D.A.P."/>
            <person name="Tomita M."/>
            <person name="Numata K."/>
            <person name="Arakawa K."/>
        </authorList>
    </citation>
    <scope>NUCLEOTIDE SEQUENCE</scope>
</reference>
<dbReference type="GO" id="GO:0005525">
    <property type="term" value="F:GTP binding"/>
    <property type="evidence" value="ECO:0007669"/>
    <property type="project" value="UniProtKB-KW"/>
</dbReference>
<dbReference type="GO" id="GO:0005737">
    <property type="term" value="C:cytoplasm"/>
    <property type="evidence" value="ECO:0007669"/>
    <property type="project" value="TreeGrafter"/>
</dbReference>
<evidence type="ECO:0000313" key="6">
    <source>
        <dbReference type="EMBL" id="GFQ66180.1"/>
    </source>
</evidence>
<gene>
    <name evidence="6" type="primary">AVEN_69476_1</name>
    <name evidence="6" type="ORF">TNCT_86281</name>
</gene>
<dbReference type="PANTHER" id="PTHR11566:SF212">
    <property type="entry name" value="DYNAMIN"/>
    <property type="match status" value="1"/>
</dbReference>
<organism evidence="6 7">
    <name type="scientific">Trichonephila clavata</name>
    <name type="common">Joro spider</name>
    <name type="synonym">Nephila clavata</name>
    <dbReference type="NCBI Taxonomy" id="2740835"/>
    <lineage>
        <taxon>Eukaryota</taxon>
        <taxon>Metazoa</taxon>
        <taxon>Ecdysozoa</taxon>
        <taxon>Arthropoda</taxon>
        <taxon>Chelicerata</taxon>
        <taxon>Arachnida</taxon>
        <taxon>Araneae</taxon>
        <taxon>Araneomorphae</taxon>
        <taxon>Entelegynae</taxon>
        <taxon>Araneoidea</taxon>
        <taxon>Nephilidae</taxon>
        <taxon>Trichonephila</taxon>
    </lineage>
</organism>
<feature type="domain" description="GED" evidence="5">
    <location>
        <begin position="282"/>
        <end position="368"/>
    </location>
</feature>
<protein>
    <recommendedName>
        <fullName evidence="1">dynamin GTPase</fullName>
        <ecNumber evidence="1">3.6.5.5</ecNumber>
    </recommendedName>
</protein>
<evidence type="ECO:0000256" key="4">
    <source>
        <dbReference type="ARBA" id="ARBA00023134"/>
    </source>
</evidence>
<dbReference type="InterPro" id="IPR022812">
    <property type="entry name" value="Dynamin"/>
</dbReference>
<dbReference type="InterPro" id="IPR003130">
    <property type="entry name" value="GED"/>
</dbReference>
<dbReference type="Pfam" id="PF02212">
    <property type="entry name" value="GED"/>
    <property type="match status" value="1"/>
</dbReference>
<dbReference type="OrthoDB" id="6436234at2759"/>
<evidence type="ECO:0000256" key="1">
    <source>
        <dbReference type="ARBA" id="ARBA00011980"/>
    </source>
</evidence>
<evidence type="ECO:0000256" key="3">
    <source>
        <dbReference type="ARBA" id="ARBA00022801"/>
    </source>
</evidence>
<dbReference type="Gene3D" id="1.20.120.1240">
    <property type="entry name" value="Dynamin, middle domain"/>
    <property type="match status" value="1"/>
</dbReference>
<dbReference type="GO" id="GO:0005874">
    <property type="term" value="C:microtubule"/>
    <property type="evidence" value="ECO:0007669"/>
    <property type="project" value="TreeGrafter"/>
</dbReference>
<keyword evidence="4" id="KW-0342">GTP-binding</keyword>
<sequence>MLHVELIEHIRRSLPAVRRELSQKLNLLRKDVKLMDQMMGFNKEGSNGVQVFMQKLVFMFIEDMQTKLIGHSESVGVNELKAGALINFKIYSNLKKIMKMPTSLNSDEFMNLIANVHGIRNILSVPSIALEAACAKILEKYKLPIENLVDAIVDILILAVEESAALIYDYPCLKEHISRFINESIDQASEECKDMLEKNLESQMKCCNIYHWDLNICLWESNFSCSHVKVWSFEDDENNESTTSVDYDEDVEPTTSIDDGLSSFSKLISVKMMGNDNAKKNSQTLSDMIEKYILLVQKQIADTTYKYINVFLVHRVCDFIRKDLIINLMNFSGKDVIMQECEQEFERRNEMLDLSADLEEALAAVQSF</sequence>
<dbReference type="Proteomes" id="UP000887116">
    <property type="component" value="Unassembled WGS sequence"/>
</dbReference>
<keyword evidence="2" id="KW-0547">Nucleotide-binding</keyword>
<dbReference type="PROSITE" id="PS51388">
    <property type="entry name" value="GED"/>
    <property type="match status" value="1"/>
</dbReference>
<evidence type="ECO:0000313" key="7">
    <source>
        <dbReference type="Proteomes" id="UP000887116"/>
    </source>
</evidence>
<dbReference type="Pfam" id="PF01031">
    <property type="entry name" value="Dynamin_M"/>
    <property type="match status" value="1"/>
</dbReference>
<dbReference type="AlphaFoldDB" id="A0A8X6HVT3"/>
<dbReference type="GO" id="GO:0031623">
    <property type="term" value="P:receptor internalization"/>
    <property type="evidence" value="ECO:0007669"/>
    <property type="project" value="TreeGrafter"/>
</dbReference>
<dbReference type="GO" id="GO:0005886">
    <property type="term" value="C:plasma membrane"/>
    <property type="evidence" value="ECO:0007669"/>
    <property type="project" value="TreeGrafter"/>
</dbReference>
<accession>A0A8X6HVT3</accession>
<evidence type="ECO:0000256" key="2">
    <source>
        <dbReference type="ARBA" id="ARBA00022741"/>
    </source>
</evidence>
<dbReference type="InterPro" id="IPR000375">
    <property type="entry name" value="Dynamin_stalk"/>
</dbReference>
<dbReference type="PANTHER" id="PTHR11566">
    <property type="entry name" value="DYNAMIN"/>
    <property type="match status" value="1"/>
</dbReference>
<keyword evidence="3" id="KW-0378">Hydrolase</keyword>
<dbReference type="GO" id="GO:0003924">
    <property type="term" value="F:GTPase activity"/>
    <property type="evidence" value="ECO:0007669"/>
    <property type="project" value="InterPro"/>
</dbReference>
<dbReference type="InterPro" id="IPR020850">
    <property type="entry name" value="GED_dom"/>
</dbReference>
<keyword evidence="7" id="KW-1185">Reference proteome</keyword>
<dbReference type="EMBL" id="BMAO01020267">
    <property type="protein sequence ID" value="GFQ66180.1"/>
    <property type="molecule type" value="Genomic_DNA"/>
</dbReference>
<evidence type="ECO:0000259" key="5">
    <source>
        <dbReference type="PROSITE" id="PS51388"/>
    </source>
</evidence>